<organism evidence="1 2">
    <name type="scientific">Stenotrophomonas bentonitica</name>
    <dbReference type="NCBI Taxonomy" id="1450134"/>
    <lineage>
        <taxon>Bacteria</taxon>
        <taxon>Pseudomonadati</taxon>
        <taxon>Pseudomonadota</taxon>
        <taxon>Gammaproteobacteria</taxon>
        <taxon>Lysobacterales</taxon>
        <taxon>Lysobacteraceae</taxon>
        <taxon>Stenotrophomonas</taxon>
    </lineage>
</organism>
<name>A0ABU9JKF9_9GAMM</name>
<reference evidence="1 2" key="1">
    <citation type="submission" date="2024-04" db="EMBL/GenBank/DDBJ databases">
        <title>Bacterial endophytes with biocontrol capabilities against important plant pathogens.</title>
        <authorList>
            <person name="Alayande K.A."/>
        </authorList>
    </citation>
    <scope>NUCLEOTIDE SEQUENCE [LARGE SCALE GENOMIC DNA]</scope>
    <source>
        <strain evidence="1 2">KV22</strain>
    </source>
</reference>
<keyword evidence="2" id="KW-1185">Reference proteome</keyword>
<comment type="caution">
    <text evidence="1">The sequence shown here is derived from an EMBL/GenBank/DDBJ whole genome shotgun (WGS) entry which is preliminary data.</text>
</comment>
<proteinExistence type="predicted"/>
<evidence type="ECO:0000313" key="1">
    <source>
        <dbReference type="EMBL" id="MEL3953322.1"/>
    </source>
</evidence>
<evidence type="ECO:0000313" key="2">
    <source>
        <dbReference type="Proteomes" id="UP001455088"/>
    </source>
</evidence>
<dbReference type="RefSeq" id="WP_341986754.1">
    <property type="nucleotide sequence ID" value="NZ_JBBYHY010000003.1"/>
</dbReference>
<gene>
    <name evidence="1" type="ORF">AAE039_07080</name>
</gene>
<accession>A0ABU9JKF9</accession>
<evidence type="ECO:0008006" key="3">
    <source>
        <dbReference type="Google" id="ProtNLM"/>
    </source>
</evidence>
<dbReference type="SUPFAM" id="SSF53756">
    <property type="entry name" value="UDP-Glycosyltransferase/glycogen phosphorylase"/>
    <property type="match status" value="1"/>
</dbReference>
<protein>
    <recommendedName>
        <fullName evidence="3">Glycosyltransferase subfamily 4-like N-terminal domain-containing protein</fullName>
    </recommendedName>
</protein>
<dbReference type="Proteomes" id="UP001455088">
    <property type="component" value="Unassembled WGS sequence"/>
</dbReference>
<dbReference type="EMBL" id="JBBYHY010000003">
    <property type="protein sequence ID" value="MEL3953322.1"/>
    <property type="molecule type" value="Genomic_DNA"/>
</dbReference>
<sequence>MSSVRRKRILILSRLFPYAPARGGDMSYSRGLAISFAHVADVTAVVATNGVQPDGPVDKDGVRWIVAGAPRKGRMGSVATRLPNIAWRGQTTAYTRALALALQEEWDVIVIDHIGSYHVLPQVMAYRARRPATRVSYISHEHEASVRVEKYAAYGGNPLLRLALKLDGIKVGKAELDLVRSVDLLSLINPEDATLYKAQLPSVQYVTLTPGYQGNSVVQRQIDASVPRRVVVLGGRESRQKQVILERWLEHAAPVFHRAGVEMAVVGPIDDALGDTLSSRYPTVRFMGFVDDIDAFLATCRASVVADFLGGGFKVRLLTYVFNRLPMFAMKGAVSGLGVSAPSAFTEFNDLAALAQGVCERIDDFDYLNRLQNHAYEGAQGCFDWADRGVRFLKALDAGR</sequence>